<dbReference type="InterPro" id="IPR018490">
    <property type="entry name" value="cNMP-bd_dom_sf"/>
</dbReference>
<keyword evidence="4" id="KW-1185">Reference proteome</keyword>
<feature type="coiled-coil region" evidence="1">
    <location>
        <begin position="5"/>
        <end position="32"/>
    </location>
</feature>
<protein>
    <recommendedName>
        <fullName evidence="2">Cyclic nucleotide-binding domain-containing protein</fullName>
    </recommendedName>
</protein>
<dbReference type="CDD" id="cd00038">
    <property type="entry name" value="CAP_ED"/>
    <property type="match status" value="1"/>
</dbReference>
<reference evidence="3 4" key="1">
    <citation type="submission" date="2022-01" db="EMBL/GenBank/DDBJ databases">
        <title>Desulfofustis limnae sp. nov., a novel mesophilic sulfate-reducing bacterium isolated from marsh soil.</title>
        <authorList>
            <person name="Watanabe M."/>
            <person name="Takahashi A."/>
            <person name="Kojima H."/>
            <person name="Fukui M."/>
        </authorList>
    </citation>
    <scope>NUCLEOTIDE SEQUENCE [LARGE SCALE GENOMIC DNA]</scope>
    <source>
        <strain evidence="3 4">PPLL</strain>
    </source>
</reference>
<dbReference type="InterPro" id="IPR000595">
    <property type="entry name" value="cNMP-bd_dom"/>
</dbReference>
<evidence type="ECO:0000256" key="1">
    <source>
        <dbReference type="SAM" id="Coils"/>
    </source>
</evidence>
<proteinExistence type="predicted"/>
<dbReference type="PANTHER" id="PTHR24567">
    <property type="entry name" value="CRP FAMILY TRANSCRIPTIONAL REGULATORY PROTEIN"/>
    <property type="match status" value="1"/>
</dbReference>
<sequence>MEIDRERQAQALAKAKEIIADAEKKREAARVEKGVAIFLQGKFEILHNDELVENLASYTLNKYITDNRDDAVKILHKLGKSLCWDDKAIRERSLMVVSVFTEITLEEDFAEFREIVARILVDWLKFESEYIAGFEIVCLQLQKIVLRMLYAGQWHELENLIIVLQQISSGAIVKNNLIRGMTAKVHENLAEPDLLDKLVNVYLDENDDRRSLAESLLVHLGRLAAAFLVQKLIYCNTKEDRFALIDLIPRVGEVSVPILVNCLKEEPPWFVIRNIILIISRLGDPSLYEIVEPYLTHKDIRVQQQVINCIETLGGKFMRKRLIQALMNINDELKGHLIVHLGQYEGKDIGEAFIDLLEQRDTIASHVRHDLILKLCIKLKFYPFQRAMDCLRELINERRRSYGEADKITMAAATSLQAIEIKMKSPDDAVFAGKGGLLVEAAEEQEVAFGEGVFGQGEERDNLGALFSASEITHLAAGEELSASLEDVAPSHAQTAGQEMPFYASQEHHLTVWSKLYEQMSTEEVNDFFAILKPKVYQANEEIVHQGETVTDLFFIDSGFAGITHFDDEKEVVLTSLQTGDLIGAEGFVQGLAWSVSLSAQTELQVRVLERQAFLDIAARHPGLEEKIRYYCNHYDVVPYLINISDNDSQAAIGKAIEVRSASEFLDAAGNPVDPIVSGTLQYIARGGYCFSLPFIHEENPGVVLGRQVSSDIELPDGSQRKCFGVIAGAGHHDWNEQLLYLYVKFYHPLGKADYLCHSLELM</sequence>
<organism evidence="3 4">
    <name type="scientific">Desulfofustis limnaeus</name>
    <dbReference type="NCBI Taxonomy" id="2740163"/>
    <lineage>
        <taxon>Bacteria</taxon>
        <taxon>Pseudomonadati</taxon>
        <taxon>Thermodesulfobacteriota</taxon>
        <taxon>Desulfobulbia</taxon>
        <taxon>Desulfobulbales</taxon>
        <taxon>Desulfocapsaceae</taxon>
        <taxon>Desulfofustis</taxon>
    </lineage>
</organism>
<dbReference type="PROSITE" id="PS50042">
    <property type="entry name" value="CNMP_BINDING_3"/>
    <property type="match status" value="1"/>
</dbReference>
<dbReference type="SUPFAM" id="SSF48371">
    <property type="entry name" value="ARM repeat"/>
    <property type="match status" value="1"/>
</dbReference>
<dbReference type="EMBL" id="AP025516">
    <property type="protein sequence ID" value="BDD89244.1"/>
    <property type="molecule type" value="Genomic_DNA"/>
</dbReference>
<evidence type="ECO:0000313" key="3">
    <source>
        <dbReference type="EMBL" id="BDD89244.1"/>
    </source>
</evidence>
<dbReference type="Pfam" id="PF00027">
    <property type="entry name" value="cNMP_binding"/>
    <property type="match status" value="1"/>
</dbReference>
<feature type="domain" description="Cyclic nucleotide-binding" evidence="2">
    <location>
        <begin position="516"/>
        <end position="617"/>
    </location>
</feature>
<evidence type="ECO:0000259" key="2">
    <source>
        <dbReference type="PROSITE" id="PS50042"/>
    </source>
</evidence>
<accession>A0ABM7WE42</accession>
<dbReference type="SMART" id="SM00100">
    <property type="entry name" value="cNMP"/>
    <property type="match status" value="1"/>
</dbReference>
<dbReference type="InterPro" id="IPR016024">
    <property type="entry name" value="ARM-type_fold"/>
</dbReference>
<dbReference type="InterPro" id="IPR014710">
    <property type="entry name" value="RmlC-like_jellyroll"/>
</dbReference>
<gene>
    <name evidence="3" type="ORF">DPPLL_36090</name>
</gene>
<name>A0ABM7WE42_9BACT</name>
<dbReference type="InterPro" id="IPR050397">
    <property type="entry name" value="Env_Response_Regulators"/>
</dbReference>
<dbReference type="InterPro" id="IPR011989">
    <property type="entry name" value="ARM-like"/>
</dbReference>
<keyword evidence="1" id="KW-0175">Coiled coil</keyword>
<dbReference type="PANTHER" id="PTHR24567:SF26">
    <property type="entry name" value="REGULATORY PROTEIN YEIL"/>
    <property type="match status" value="1"/>
</dbReference>
<evidence type="ECO:0000313" key="4">
    <source>
        <dbReference type="Proteomes" id="UP000830055"/>
    </source>
</evidence>
<dbReference type="RefSeq" id="WP_284152555.1">
    <property type="nucleotide sequence ID" value="NZ_AP025516.1"/>
</dbReference>
<dbReference type="Gene3D" id="2.60.120.10">
    <property type="entry name" value="Jelly Rolls"/>
    <property type="match status" value="1"/>
</dbReference>
<dbReference type="SUPFAM" id="SSF51206">
    <property type="entry name" value="cAMP-binding domain-like"/>
    <property type="match status" value="1"/>
</dbReference>
<dbReference type="Proteomes" id="UP000830055">
    <property type="component" value="Chromosome"/>
</dbReference>
<dbReference type="Gene3D" id="1.25.10.10">
    <property type="entry name" value="Leucine-rich Repeat Variant"/>
    <property type="match status" value="1"/>
</dbReference>